<sequence length="38" mass="4205">MVSHNPQDASHLFSVCCTKFRHRATAVSVRSRGRASFG</sequence>
<proteinExistence type="predicted"/>
<protein>
    <submittedName>
        <fullName evidence="1">Uncharacterized protein</fullName>
    </submittedName>
</protein>
<dbReference type="EMBL" id="BK032570">
    <property type="protein sequence ID" value="DAF48608.1"/>
    <property type="molecule type" value="Genomic_DNA"/>
</dbReference>
<reference evidence="1" key="1">
    <citation type="journal article" date="2021" name="Proc. Natl. Acad. Sci. U.S.A.">
        <title>A Catalog of Tens of Thousands of Viruses from Human Metagenomes Reveals Hidden Associations with Chronic Diseases.</title>
        <authorList>
            <person name="Tisza M.J."/>
            <person name="Buck C.B."/>
        </authorList>
    </citation>
    <scope>NUCLEOTIDE SEQUENCE</scope>
    <source>
        <strain evidence="1">CtqBc4</strain>
    </source>
</reference>
<organism evidence="1">
    <name type="scientific">Siphoviridae sp. ctqBc4</name>
    <dbReference type="NCBI Taxonomy" id="2827945"/>
    <lineage>
        <taxon>Viruses</taxon>
        <taxon>Duplodnaviria</taxon>
        <taxon>Heunggongvirae</taxon>
        <taxon>Uroviricota</taxon>
        <taxon>Caudoviricetes</taxon>
    </lineage>
</organism>
<name>A0A8S5SCE0_9CAUD</name>
<accession>A0A8S5SCE0</accession>
<evidence type="ECO:0000313" key="1">
    <source>
        <dbReference type="EMBL" id="DAF48608.1"/>
    </source>
</evidence>